<name>A0A4S8YT54_AURPU</name>
<gene>
    <name evidence="3" type="ORF">D6D19_10438</name>
</gene>
<feature type="transmembrane region" description="Helical" evidence="1">
    <location>
        <begin position="310"/>
        <end position="330"/>
    </location>
</feature>
<feature type="transmembrane region" description="Helical" evidence="1">
    <location>
        <begin position="389"/>
        <end position="408"/>
    </location>
</feature>
<evidence type="ECO:0000313" key="3">
    <source>
        <dbReference type="EMBL" id="THW58189.1"/>
    </source>
</evidence>
<evidence type="ECO:0000259" key="2">
    <source>
        <dbReference type="Pfam" id="PF01757"/>
    </source>
</evidence>
<feature type="transmembrane region" description="Helical" evidence="1">
    <location>
        <begin position="264"/>
        <end position="289"/>
    </location>
</feature>
<dbReference type="Proteomes" id="UP000308802">
    <property type="component" value="Unassembled WGS sequence"/>
</dbReference>
<reference evidence="3 4" key="1">
    <citation type="submission" date="2018-10" db="EMBL/GenBank/DDBJ databases">
        <title>Fifty Aureobasidium pullulans genomes reveal a recombining polyextremotolerant generalist.</title>
        <authorList>
            <person name="Gostincar C."/>
            <person name="Turk M."/>
            <person name="Zajc J."/>
            <person name="Gunde-Cimerman N."/>
        </authorList>
    </citation>
    <scope>NUCLEOTIDE SEQUENCE [LARGE SCALE GENOMIC DNA]</scope>
    <source>
        <strain evidence="3 4">EXF-10659</strain>
    </source>
</reference>
<dbReference type="GO" id="GO:0016747">
    <property type="term" value="F:acyltransferase activity, transferring groups other than amino-acyl groups"/>
    <property type="evidence" value="ECO:0007669"/>
    <property type="project" value="InterPro"/>
</dbReference>
<dbReference type="PANTHER" id="PTHR23028">
    <property type="entry name" value="ACETYLTRANSFERASE"/>
    <property type="match status" value="1"/>
</dbReference>
<dbReference type="InterPro" id="IPR002656">
    <property type="entry name" value="Acyl_transf_3_dom"/>
</dbReference>
<accession>A0A4S8YT54</accession>
<protein>
    <recommendedName>
        <fullName evidence="2">Acyltransferase 3 domain-containing protein</fullName>
    </recommendedName>
</protein>
<proteinExistence type="predicted"/>
<dbReference type="AlphaFoldDB" id="A0A4S8YT54"/>
<dbReference type="EMBL" id="QZAO01000788">
    <property type="protein sequence ID" value="THW58189.1"/>
    <property type="molecule type" value="Genomic_DNA"/>
</dbReference>
<evidence type="ECO:0000313" key="4">
    <source>
        <dbReference type="Proteomes" id="UP000308802"/>
    </source>
</evidence>
<feature type="transmembrane region" description="Helical" evidence="1">
    <location>
        <begin position="121"/>
        <end position="141"/>
    </location>
</feature>
<keyword evidence="1" id="KW-1133">Transmembrane helix</keyword>
<keyword evidence="1" id="KW-0472">Membrane</keyword>
<organism evidence="3 4">
    <name type="scientific">Aureobasidium pullulans</name>
    <name type="common">Black yeast</name>
    <name type="synonym">Pullularia pullulans</name>
    <dbReference type="NCBI Taxonomy" id="5580"/>
    <lineage>
        <taxon>Eukaryota</taxon>
        <taxon>Fungi</taxon>
        <taxon>Dikarya</taxon>
        <taxon>Ascomycota</taxon>
        <taxon>Pezizomycotina</taxon>
        <taxon>Dothideomycetes</taxon>
        <taxon>Dothideomycetidae</taxon>
        <taxon>Dothideales</taxon>
        <taxon>Saccotheciaceae</taxon>
        <taxon>Aureobasidium</taxon>
    </lineage>
</organism>
<keyword evidence="1" id="KW-0812">Transmembrane</keyword>
<evidence type="ECO:0000256" key="1">
    <source>
        <dbReference type="SAM" id="Phobius"/>
    </source>
</evidence>
<feature type="transmembrane region" description="Helical" evidence="1">
    <location>
        <begin position="358"/>
        <end position="377"/>
    </location>
</feature>
<dbReference type="InterPro" id="IPR050879">
    <property type="entry name" value="Acyltransferase_3"/>
</dbReference>
<feature type="domain" description="Acyltransferase 3" evidence="2">
    <location>
        <begin position="62"/>
        <end position="430"/>
    </location>
</feature>
<dbReference type="Pfam" id="PF01757">
    <property type="entry name" value="Acyl_transf_3"/>
    <property type="match status" value="1"/>
</dbReference>
<sequence>MSGISRSVMTAEEDLRELETMLESHHPDVRPTLWTRATSLLLGAVDYTSIKKPQKHAIHGTKYLDGLRGFAALLVFSLHHQAWGHGGIGGEFILENAFGWEGKYYLVCFPGLRILFSGGHLAVAVFFVISGYVLAAKPMNFRQGGEMMKMSDNLASALLRRWLRLFSPVAGTTFAWMTCWHLFQIRSSNPLAKLPDPTYLGEIWKWYCDFKNYSFVFENEPKNAYNDHAWSLPMEFRGSIVVYTSILAFSGCSRNSRLLCEALLVFYFVYIVDGWYCGLFVMGMLLCDLDSLAKRGQLPRRIYQARKHKTWIAYFLLFIALYIGGVPSITDELQHLRISPGWYYLSFLKPQAFWDFRWFFRFWAATFIVVSVPHIAWLKSFFETSFCQYLGRVSFGFYLVHGPVLWTLGDRLYAASGRIRREHIGIIPGWINLSPIPDVGIFGLELNFLVPQLICLAFTLWLAEIVTRCLDEPSVRFSQWLCKKIMHNEESRGPHYGWERESKV</sequence>
<dbReference type="PANTHER" id="PTHR23028:SF125">
    <property type="entry name" value="ACYLTRANSFERASE"/>
    <property type="match status" value="1"/>
</dbReference>
<comment type="caution">
    <text evidence="3">The sequence shown here is derived from an EMBL/GenBank/DDBJ whole genome shotgun (WGS) entry which is preliminary data.</text>
</comment>